<dbReference type="FunFam" id="2.30.29.30:FF:000072">
    <property type="entry name" value="Rho guanine nucleotide exchange factor 1"/>
    <property type="match status" value="1"/>
</dbReference>
<dbReference type="Pfam" id="PF17838">
    <property type="entry name" value="PH_16"/>
    <property type="match status" value="1"/>
</dbReference>
<protein>
    <submittedName>
        <fullName evidence="17">Rho guanine nucleotide exchange factor 1</fullName>
    </submittedName>
</protein>
<dbReference type="InterPro" id="IPR036305">
    <property type="entry name" value="RGS_sf"/>
</dbReference>
<evidence type="ECO:0000256" key="7">
    <source>
        <dbReference type="ARBA" id="ARBA00022658"/>
    </source>
</evidence>
<dbReference type="SMART" id="SM00325">
    <property type="entry name" value="RhoGEF"/>
    <property type="match status" value="1"/>
</dbReference>
<feature type="region of interest" description="Disordered" evidence="12">
    <location>
        <begin position="1018"/>
        <end position="1093"/>
    </location>
</feature>
<dbReference type="GO" id="GO:0007186">
    <property type="term" value="P:G protein-coupled receptor signaling pathway"/>
    <property type="evidence" value="ECO:0007669"/>
    <property type="project" value="TreeGrafter"/>
</dbReference>
<dbReference type="GO" id="GO:0005737">
    <property type="term" value="C:cytoplasm"/>
    <property type="evidence" value="ECO:0007669"/>
    <property type="project" value="UniProtKB-SubCell"/>
</dbReference>
<keyword evidence="4" id="KW-1003">Cell membrane</keyword>
<dbReference type="InterPro" id="IPR011993">
    <property type="entry name" value="PH-like_dom_sf"/>
</dbReference>
<dbReference type="CDD" id="cd00096">
    <property type="entry name" value="Ig"/>
    <property type="match status" value="1"/>
</dbReference>
<reference evidence="18" key="1">
    <citation type="journal article" date="2013" name="Science">
        <title>Comparative analysis of bat genomes provides insight into the evolution of flight and immunity.</title>
        <authorList>
            <person name="Zhang G."/>
            <person name="Cowled C."/>
            <person name="Shi Z."/>
            <person name="Huang Z."/>
            <person name="Bishop-Lilly K.A."/>
            <person name="Fang X."/>
            <person name="Wynne J.W."/>
            <person name="Xiong Z."/>
            <person name="Baker M.L."/>
            <person name="Zhao W."/>
            <person name="Tachedjian M."/>
            <person name="Zhu Y."/>
            <person name="Zhou P."/>
            <person name="Jiang X."/>
            <person name="Ng J."/>
            <person name="Yang L."/>
            <person name="Wu L."/>
            <person name="Xiao J."/>
            <person name="Feng Y."/>
            <person name="Chen Y."/>
            <person name="Sun X."/>
            <person name="Zhang Y."/>
            <person name="Marsh G.A."/>
            <person name="Crameri G."/>
            <person name="Broder C.C."/>
            <person name="Frey K.G."/>
            <person name="Wang L.F."/>
            <person name="Wang J."/>
        </authorList>
    </citation>
    <scope>NUCLEOTIDE SEQUENCE [LARGE SCALE GENOMIC DNA]</scope>
</reference>
<feature type="compositionally biased region" description="Basic and acidic residues" evidence="12">
    <location>
        <begin position="483"/>
        <end position="511"/>
    </location>
</feature>
<evidence type="ECO:0000313" key="17">
    <source>
        <dbReference type="EMBL" id="ELK19629.1"/>
    </source>
</evidence>
<keyword evidence="8 13" id="KW-0812">Transmembrane</keyword>
<feature type="compositionally biased region" description="Basic and acidic residues" evidence="12">
    <location>
        <begin position="569"/>
        <end position="589"/>
    </location>
</feature>
<dbReference type="InParanoid" id="L5L7B4"/>
<keyword evidence="5" id="KW-0963">Cytoplasm</keyword>
<dbReference type="FunCoup" id="L5L7B4">
    <property type="interactions" value="868"/>
</dbReference>
<evidence type="ECO:0000256" key="13">
    <source>
        <dbReference type="SAM" id="Phobius"/>
    </source>
</evidence>
<dbReference type="CDD" id="cd00160">
    <property type="entry name" value="RhoGEF"/>
    <property type="match status" value="1"/>
</dbReference>
<dbReference type="Pfam" id="PF09128">
    <property type="entry name" value="RGS-like"/>
    <property type="match status" value="2"/>
</dbReference>
<keyword evidence="18" id="KW-1185">Reference proteome</keyword>
<dbReference type="InterPro" id="IPR007110">
    <property type="entry name" value="Ig-like_dom"/>
</dbReference>
<dbReference type="InterPro" id="IPR041020">
    <property type="entry name" value="PH_16"/>
</dbReference>
<evidence type="ECO:0000256" key="9">
    <source>
        <dbReference type="ARBA" id="ARBA00022989"/>
    </source>
</evidence>
<evidence type="ECO:0000256" key="6">
    <source>
        <dbReference type="ARBA" id="ARBA00022553"/>
    </source>
</evidence>
<dbReference type="SMART" id="SM00233">
    <property type="entry name" value="PH"/>
    <property type="match status" value="1"/>
</dbReference>
<dbReference type="Gene3D" id="1.20.900.10">
    <property type="entry name" value="Dbl homology (DH) domain"/>
    <property type="match status" value="1"/>
</dbReference>
<evidence type="ECO:0000256" key="1">
    <source>
        <dbReference type="ARBA" id="ARBA00004251"/>
    </source>
</evidence>
<keyword evidence="7" id="KW-0344">Guanine-nucleotide releasing factor</keyword>
<comment type="subcellular location">
    <subcellularLocation>
        <location evidence="1">Cell membrane</location>
        <topology evidence="1">Single-pass type I membrane protein</topology>
    </subcellularLocation>
    <subcellularLocation>
        <location evidence="2">Cytoplasm</location>
    </subcellularLocation>
</comment>
<dbReference type="EMBL" id="KB030245">
    <property type="protein sequence ID" value="ELK19629.1"/>
    <property type="molecule type" value="Genomic_DNA"/>
</dbReference>
<dbReference type="GO" id="GO:0001664">
    <property type="term" value="F:G protein-coupled receptor binding"/>
    <property type="evidence" value="ECO:0007669"/>
    <property type="project" value="TreeGrafter"/>
</dbReference>
<dbReference type="eggNOG" id="KOG3520">
    <property type="taxonomic scope" value="Eukaryota"/>
</dbReference>
<dbReference type="InterPro" id="IPR036179">
    <property type="entry name" value="Ig-like_dom_sf"/>
</dbReference>
<dbReference type="GO" id="GO:0005085">
    <property type="term" value="F:guanyl-nucleotide exchange factor activity"/>
    <property type="evidence" value="ECO:0007669"/>
    <property type="project" value="UniProtKB-KW"/>
</dbReference>
<dbReference type="SUPFAM" id="SSF50729">
    <property type="entry name" value="PH domain-like"/>
    <property type="match status" value="1"/>
</dbReference>
<dbReference type="PANTHER" id="PTHR45872:SF4">
    <property type="entry name" value="RHO GUANINE NUCLEOTIDE EXCHANGE FACTOR 1"/>
    <property type="match status" value="1"/>
</dbReference>
<feature type="domain" description="DH" evidence="15">
    <location>
        <begin position="670"/>
        <end position="859"/>
    </location>
</feature>
<organism evidence="17 18">
    <name type="scientific">Pteropus alecto</name>
    <name type="common">Black flying fox</name>
    <dbReference type="NCBI Taxonomy" id="9402"/>
    <lineage>
        <taxon>Eukaryota</taxon>
        <taxon>Metazoa</taxon>
        <taxon>Chordata</taxon>
        <taxon>Craniata</taxon>
        <taxon>Vertebrata</taxon>
        <taxon>Euteleostomi</taxon>
        <taxon>Mammalia</taxon>
        <taxon>Eutheria</taxon>
        <taxon>Laurasiatheria</taxon>
        <taxon>Chiroptera</taxon>
        <taxon>Yinpterochiroptera</taxon>
        <taxon>Pteropodoidea</taxon>
        <taxon>Pteropodidae</taxon>
        <taxon>Pteropodinae</taxon>
        <taxon>Pteropus</taxon>
    </lineage>
</organism>
<dbReference type="InterPro" id="IPR035899">
    <property type="entry name" value="DBL_dom_sf"/>
</dbReference>
<evidence type="ECO:0000313" key="18">
    <source>
        <dbReference type="Proteomes" id="UP000010552"/>
    </source>
</evidence>
<dbReference type="GO" id="GO:0005886">
    <property type="term" value="C:plasma membrane"/>
    <property type="evidence" value="ECO:0007669"/>
    <property type="project" value="UniProtKB-SubCell"/>
</dbReference>
<evidence type="ECO:0000259" key="15">
    <source>
        <dbReference type="PROSITE" id="PS50010"/>
    </source>
</evidence>
<dbReference type="InterPro" id="IPR003599">
    <property type="entry name" value="Ig_sub"/>
</dbReference>
<dbReference type="GO" id="GO:0007166">
    <property type="term" value="P:cell surface receptor signaling pathway"/>
    <property type="evidence" value="ECO:0007669"/>
    <property type="project" value="InterPro"/>
</dbReference>
<evidence type="ECO:0000256" key="3">
    <source>
        <dbReference type="ARBA" id="ARBA00022468"/>
    </source>
</evidence>
<dbReference type="SUPFAM" id="SSF48097">
    <property type="entry name" value="Regulator of G-protein signaling, RGS"/>
    <property type="match status" value="1"/>
</dbReference>
<sequence length="1230" mass="136939">MVVILGDDARLPCLHNSSNPSSHTNITWWRILHGNYTHTWPPQYEGEGQGPTGEMTIPSVNKSHVGMYRCKIHYGNRSVQSCGTYLLVREPYPRPFLNMGEGTKNNIITAEGIILLFCAVVPGTLLLFRKRWQNVKFGIDAQDDYEDENLYEGLNLDDCSMYEDISRGLQGTYQDVGSLHIGDVQLEKPPAEPMEADDVVARGAALGPPRSGLVPLSIIGAEDEDFENELETNAEEQNSQFQSLEQVKRRPAHLMAFLQHVALQFEPGPLLCCLHADMLGSLGPKEAKKAFLDFYHSFLEKTAATRGTSAATPALPRSPLHSLLSPEQVLRVPVPSTVAFELDRTRPDLLSEDSQRQFVQEVVQSQQAAVSRQLEDFRSKRLMGMTPWEQELSQLEAWVGRDRASFEARERLVAERLLAHLEEMHAAVVNAISLYMRHLGVRTKSGDKKSGRNFFRKKVMGNRRSDEPTKTKKGLSSFLDAARWNRGEPQAEKPGLAERKGGLGGPSRDRNVGGPGQDIPGVSLHPLSGDSPDREPGADAPLELGDPPPQGPPSQEAPAPLESTEEGADTERLSGRLGRSESLRVSDRRRPSRGSLGAKGRGGGRSRSDVDMDPSSATAVLGPARRATPEPGDEGEPGRSGLELEPEEPPGWRELVPPGTLHSLPKSQVKRQEVISELLVTEAAHVRMLRVLHDLFYQPMADGGFFSLEELQNIFPSLDELIEVHSLFLDRLMKRRQDSGYLIKEIGDVLLARFDGAEGKWFQKISSRFCSHQSFALEQLKAKQRKEPRFCAFVQEAESRPRCRRLQLKDMIPTEMQRLTKYPLLLQSIGQNTEEPAEREKVELAAECCREILHHVNQAVRDMEDLLRLKDYQRRLDLSYLRQSSDPMLSEFKNLDITKKKLVHEGPLTWRVTKDKAVEVHVLLLDDLLLLLQRQDERLLLKLHSRTLTPTPDGKTMLRPVLRLTSAMTREVATDHKAFYVIFTWDQEAQIYELVAQTVSERKNWCALITETAGSLKVPAPASRPKSRPNPSLDSCPCVRTSPPPHLQFSVSLPLPPLGATGMGSPSTSPSTREPLLSSSENSNGGREMPPADGRIERTLSALLPFCRPGPEGQLSAKALQKVLTLKQLLFPLEEDSGAGPPLQGDGVPGGGPLNPTQTQEIREELLCLEETIKQLEVVAGGREGWRRWTGRGDPSHGWPPNQEMEEEFCRMRLVLSQLGDNTVPQPGCT</sequence>
<evidence type="ECO:0000256" key="12">
    <source>
        <dbReference type="SAM" id="MobiDB-lite"/>
    </source>
</evidence>
<accession>L5L7B4</accession>
<dbReference type="SUPFAM" id="SSF48065">
    <property type="entry name" value="DBL homology domain (DH-domain)"/>
    <property type="match status" value="1"/>
</dbReference>
<keyword evidence="10" id="KW-0175">Coiled coil</keyword>
<dbReference type="InterPro" id="IPR015212">
    <property type="entry name" value="RGS-like_dom"/>
</dbReference>
<dbReference type="Gene3D" id="2.30.29.30">
    <property type="entry name" value="Pleckstrin-homology domain (PH domain)/Phosphotyrosine-binding domain (PTB)"/>
    <property type="match status" value="1"/>
</dbReference>
<dbReference type="InterPro" id="IPR000219">
    <property type="entry name" value="DH_dom"/>
</dbReference>
<dbReference type="FunFam" id="1.20.900.10:FF:000006">
    <property type="entry name" value="Rho guanine nucleotide exchange factor (GEF) 11"/>
    <property type="match status" value="1"/>
</dbReference>
<keyword evidence="9 13" id="KW-1133">Transmembrane helix</keyword>
<feature type="domain" description="Ig-like" evidence="16">
    <location>
        <begin position="1"/>
        <end position="80"/>
    </location>
</feature>
<dbReference type="Gene3D" id="2.60.40.10">
    <property type="entry name" value="Immunoglobulins"/>
    <property type="match status" value="1"/>
</dbReference>
<dbReference type="PROSITE" id="PS50835">
    <property type="entry name" value="IG_LIKE"/>
    <property type="match status" value="1"/>
</dbReference>
<evidence type="ECO:0000256" key="8">
    <source>
        <dbReference type="ARBA" id="ARBA00022692"/>
    </source>
</evidence>
<dbReference type="CDD" id="cd14679">
    <property type="entry name" value="PH_p115RhoGEF"/>
    <property type="match status" value="1"/>
</dbReference>
<evidence type="ECO:0000256" key="4">
    <source>
        <dbReference type="ARBA" id="ARBA00022475"/>
    </source>
</evidence>
<keyword evidence="6" id="KW-0597">Phosphoprotein</keyword>
<feature type="domain" description="PH" evidence="14">
    <location>
        <begin position="901"/>
        <end position="1014"/>
    </location>
</feature>
<dbReference type="Pfam" id="PF00621">
    <property type="entry name" value="RhoGEF"/>
    <property type="match status" value="1"/>
</dbReference>
<dbReference type="SMART" id="SM00077">
    <property type="entry name" value="ITAM"/>
    <property type="match status" value="1"/>
</dbReference>
<dbReference type="PROSITE" id="PS50010">
    <property type="entry name" value="DH_2"/>
    <property type="match status" value="1"/>
</dbReference>
<dbReference type="SMART" id="SM00409">
    <property type="entry name" value="IG"/>
    <property type="match status" value="1"/>
</dbReference>
<proteinExistence type="predicted"/>
<keyword evidence="3" id="KW-0343">GTPase activation</keyword>
<dbReference type="GO" id="GO:0004888">
    <property type="term" value="F:transmembrane signaling receptor activity"/>
    <property type="evidence" value="ECO:0007669"/>
    <property type="project" value="InterPro"/>
</dbReference>
<dbReference type="InterPro" id="IPR001849">
    <property type="entry name" value="PH_domain"/>
</dbReference>
<evidence type="ECO:0000256" key="5">
    <source>
        <dbReference type="ARBA" id="ARBA00022490"/>
    </source>
</evidence>
<dbReference type="InterPro" id="IPR003110">
    <property type="entry name" value="Phos_immunorcpt_sig_ITAM"/>
</dbReference>
<dbReference type="InterPro" id="IPR044926">
    <property type="entry name" value="RGS_subdomain_2"/>
</dbReference>
<dbReference type="InterPro" id="IPR013783">
    <property type="entry name" value="Ig-like_fold"/>
</dbReference>
<evidence type="ECO:0000256" key="11">
    <source>
        <dbReference type="ARBA" id="ARBA00023136"/>
    </source>
</evidence>
<dbReference type="PROSITE" id="PS51055">
    <property type="entry name" value="ITAM_1"/>
    <property type="match status" value="1"/>
</dbReference>
<evidence type="ECO:0000256" key="10">
    <source>
        <dbReference type="ARBA" id="ARBA00023054"/>
    </source>
</evidence>
<dbReference type="STRING" id="9402.L5L7B4"/>
<feature type="transmembrane region" description="Helical" evidence="13">
    <location>
        <begin position="107"/>
        <end position="128"/>
    </location>
</feature>
<name>L5L7B4_PTEAL</name>
<evidence type="ECO:0000259" key="14">
    <source>
        <dbReference type="PROSITE" id="PS50003"/>
    </source>
</evidence>
<dbReference type="GO" id="GO:0005096">
    <property type="term" value="F:GTPase activator activity"/>
    <property type="evidence" value="ECO:0007669"/>
    <property type="project" value="UniProtKB-KW"/>
</dbReference>
<dbReference type="Gene3D" id="1.10.167.10">
    <property type="entry name" value="Regulator of G-protein Signalling 4, domain 2"/>
    <property type="match status" value="1"/>
</dbReference>
<gene>
    <name evidence="17" type="ORF">PAL_GLEAN10000982</name>
</gene>
<dbReference type="AlphaFoldDB" id="L5L7B4"/>
<dbReference type="SUPFAM" id="SSF48726">
    <property type="entry name" value="Immunoglobulin"/>
    <property type="match status" value="1"/>
</dbReference>
<dbReference type="Proteomes" id="UP000010552">
    <property type="component" value="Unassembled WGS sequence"/>
</dbReference>
<dbReference type="PANTHER" id="PTHR45872">
    <property type="entry name" value="RHO GUANINE NUCLEOTIDE EXCHANGE FACTOR 2, ISOFORM D"/>
    <property type="match status" value="1"/>
</dbReference>
<feature type="region of interest" description="Disordered" evidence="12">
    <location>
        <begin position="443"/>
        <end position="664"/>
    </location>
</feature>
<evidence type="ECO:0000259" key="16">
    <source>
        <dbReference type="PROSITE" id="PS50835"/>
    </source>
</evidence>
<keyword evidence="11 13" id="KW-0472">Membrane</keyword>
<dbReference type="PROSITE" id="PS50003">
    <property type="entry name" value="PH_DOMAIN"/>
    <property type="match status" value="1"/>
</dbReference>
<evidence type="ECO:0000256" key="2">
    <source>
        <dbReference type="ARBA" id="ARBA00004496"/>
    </source>
</evidence>